<dbReference type="Pfam" id="PF03641">
    <property type="entry name" value="Lysine_decarbox"/>
    <property type="match status" value="1"/>
</dbReference>
<keyword evidence="2" id="KW-0378">Hydrolase</keyword>
<keyword evidence="4" id="KW-1185">Reference proteome</keyword>
<dbReference type="RefSeq" id="WP_145374444.1">
    <property type="nucleotide sequence ID" value="NZ_CP036270.1"/>
</dbReference>
<dbReference type="GO" id="GO:0005829">
    <property type="term" value="C:cytosol"/>
    <property type="evidence" value="ECO:0007669"/>
    <property type="project" value="TreeGrafter"/>
</dbReference>
<dbReference type="PANTHER" id="PTHR43393:SF3">
    <property type="entry name" value="LYSINE DECARBOXYLASE-LIKE PROTEIN"/>
    <property type="match status" value="1"/>
</dbReference>
<sequence>MSKQTPIPTSPKDVVEDRVLLSGPRSRTDEFFRVLRIVREFIRGFRALHFLGPCVTVFGSARFEPGHRYYELAREIGRGISKLGFVTITGGGPGIMEAANRGAHEAGGQSIGCNIVLPEEQEPNPYVDKTVTFRYFFVRKVMLVKYSQAFVIMPGGFGTMDEAFEAGTLIQTAKIHDFPVIFVGVEYWDRLFRFLREDMVSEGTINENEYSLFTLTDSVEEVMEILEACPSTQISTPPQKQPTRSWELA</sequence>
<reference evidence="3 4" key="1">
    <citation type="submission" date="2019-02" db="EMBL/GenBank/DDBJ databases">
        <title>Deep-cultivation of Planctomycetes and their phenomic and genomic characterization uncovers novel biology.</title>
        <authorList>
            <person name="Wiegand S."/>
            <person name="Jogler M."/>
            <person name="Boedeker C."/>
            <person name="Pinto D."/>
            <person name="Vollmers J."/>
            <person name="Rivas-Marin E."/>
            <person name="Kohn T."/>
            <person name="Peeters S.H."/>
            <person name="Heuer A."/>
            <person name="Rast P."/>
            <person name="Oberbeckmann S."/>
            <person name="Bunk B."/>
            <person name="Jeske O."/>
            <person name="Meyerdierks A."/>
            <person name="Storesund J.E."/>
            <person name="Kallscheuer N."/>
            <person name="Luecker S."/>
            <person name="Lage O.M."/>
            <person name="Pohl T."/>
            <person name="Merkel B.J."/>
            <person name="Hornburger P."/>
            <person name="Mueller R.-W."/>
            <person name="Bruemmer F."/>
            <person name="Labrenz M."/>
            <person name="Spormann A.M."/>
            <person name="Op den Camp H."/>
            <person name="Overmann J."/>
            <person name="Amann R."/>
            <person name="Jetten M.S.M."/>
            <person name="Mascher T."/>
            <person name="Medema M.H."/>
            <person name="Devos D.P."/>
            <person name="Kaster A.-K."/>
            <person name="Ovreas L."/>
            <person name="Rohde M."/>
            <person name="Galperin M.Y."/>
            <person name="Jogler C."/>
        </authorList>
    </citation>
    <scope>NUCLEOTIDE SEQUENCE [LARGE SCALE GENOMIC DNA]</scope>
    <source>
        <strain evidence="3 4">Mal52</strain>
    </source>
</reference>
<dbReference type="EC" id="3.2.2.n1" evidence="2"/>
<organism evidence="3 4">
    <name type="scientific">Symmachiella dynata</name>
    <dbReference type="NCBI Taxonomy" id="2527995"/>
    <lineage>
        <taxon>Bacteria</taxon>
        <taxon>Pseudomonadati</taxon>
        <taxon>Planctomycetota</taxon>
        <taxon>Planctomycetia</taxon>
        <taxon>Planctomycetales</taxon>
        <taxon>Planctomycetaceae</taxon>
        <taxon>Symmachiella</taxon>
    </lineage>
</organism>
<dbReference type="OrthoDB" id="9801098at2"/>
<dbReference type="SUPFAM" id="SSF102405">
    <property type="entry name" value="MCP/YpsA-like"/>
    <property type="match status" value="1"/>
</dbReference>
<accession>A0A517ZIS6</accession>
<dbReference type="GO" id="GO:0008714">
    <property type="term" value="F:AMP nucleosidase activity"/>
    <property type="evidence" value="ECO:0007669"/>
    <property type="project" value="UniProtKB-EC"/>
</dbReference>
<dbReference type="InterPro" id="IPR005269">
    <property type="entry name" value="LOG"/>
</dbReference>
<protein>
    <recommendedName>
        <fullName evidence="2">Cytokinin riboside 5'-monophosphate phosphoribohydrolase</fullName>
        <ecNumber evidence="2">3.2.2.n1</ecNumber>
    </recommendedName>
</protein>
<dbReference type="Gene3D" id="3.40.50.450">
    <property type="match status" value="1"/>
</dbReference>
<dbReference type="Proteomes" id="UP000319383">
    <property type="component" value="Chromosome"/>
</dbReference>
<comment type="catalytic activity">
    <reaction evidence="1">
        <text>AMP + H2O = D-ribose 5-phosphate + adenine</text>
        <dbReference type="Rhea" id="RHEA:20129"/>
        <dbReference type="ChEBI" id="CHEBI:15377"/>
        <dbReference type="ChEBI" id="CHEBI:16708"/>
        <dbReference type="ChEBI" id="CHEBI:78346"/>
        <dbReference type="ChEBI" id="CHEBI:456215"/>
        <dbReference type="EC" id="3.2.2.4"/>
    </reaction>
</comment>
<evidence type="ECO:0000313" key="4">
    <source>
        <dbReference type="Proteomes" id="UP000319383"/>
    </source>
</evidence>
<evidence type="ECO:0000256" key="1">
    <source>
        <dbReference type="ARBA" id="ARBA00000274"/>
    </source>
</evidence>
<gene>
    <name evidence="3" type="primary">ygdH</name>
    <name evidence="3" type="ORF">Mal52_08510</name>
</gene>
<proteinExistence type="inferred from homology"/>
<evidence type="ECO:0000313" key="3">
    <source>
        <dbReference type="EMBL" id="QDU42390.1"/>
    </source>
</evidence>
<dbReference type="KEGG" id="sdyn:Mal52_08510"/>
<name>A0A517ZIS6_9PLAN</name>
<comment type="similarity">
    <text evidence="2">Belongs to the LOG family.</text>
</comment>
<dbReference type="NCBIfam" id="TIGR00730">
    <property type="entry name" value="Rossman fold protein, TIGR00730 family"/>
    <property type="match status" value="1"/>
</dbReference>
<evidence type="ECO:0000256" key="2">
    <source>
        <dbReference type="RuleBase" id="RU363015"/>
    </source>
</evidence>
<dbReference type="GO" id="GO:0009691">
    <property type="term" value="P:cytokinin biosynthetic process"/>
    <property type="evidence" value="ECO:0007669"/>
    <property type="project" value="UniProtKB-UniRule"/>
</dbReference>
<dbReference type="PANTHER" id="PTHR43393">
    <property type="entry name" value="CYTOKININ RIBOSIDE 5'-MONOPHOSPHATE PHOSPHORIBOHYDROLASE"/>
    <property type="match status" value="1"/>
</dbReference>
<dbReference type="AlphaFoldDB" id="A0A517ZIS6"/>
<dbReference type="EMBL" id="CP036276">
    <property type="protein sequence ID" value="QDU42390.1"/>
    <property type="molecule type" value="Genomic_DNA"/>
</dbReference>
<dbReference type="InterPro" id="IPR052341">
    <property type="entry name" value="LOG_family_nucleotidases"/>
</dbReference>
<dbReference type="InterPro" id="IPR031100">
    <property type="entry name" value="LOG_fam"/>
</dbReference>
<keyword evidence="2" id="KW-0203">Cytokinin biosynthesis</keyword>